<evidence type="ECO:0000256" key="5">
    <source>
        <dbReference type="ARBA" id="ARBA00022737"/>
    </source>
</evidence>
<dbReference type="PROSITE" id="PS00221">
    <property type="entry name" value="MIP"/>
    <property type="match status" value="1"/>
</dbReference>
<dbReference type="InterPro" id="IPR023271">
    <property type="entry name" value="Aquaporin-like"/>
</dbReference>
<keyword evidence="6 10" id="KW-1133">Transmembrane helix</keyword>
<dbReference type="EMBL" id="LSRQ01005154">
    <property type="protein sequence ID" value="OAY68004.1"/>
    <property type="molecule type" value="Genomic_DNA"/>
</dbReference>
<keyword evidence="5" id="KW-0677">Repeat</keyword>
<keyword evidence="3" id="KW-0926">Vacuole</keyword>
<evidence type="ECO:0000256" key="3">
    <source>
        <dbReference type="ARBA" id="ARBA00022554"/>
    </source>
</evidence>
<comment type="caution">
    <text evidence="11">The sequence shown here is derived from an EMBL/GenBank/DDBJ whole genome shotgun (WGS) entry which is preliminary data.</text>
</comment>
<feature type="non-terminal residue" evidence="11">
    <location>
        <position position="1"/>
    </location>
</feature>
<keyword evidence="4 9" id="KW-0812">Transmembrane</keyword>
<evidence type="ECO:0000256" key="9">
    <source>
        <dbReference type="RuleBase" id="RU000477"/>
    </source>
</evidence>
<evidence type="ECO:0000256" key="6">
    <source>
        <dbReference type="ARBA" id="ARBA00022989"/>
    </source>
</evidence>
<feature type="transmembrane region" description="Helical" evidence="10">
    <location>
        <begin position="50"/>
        <end position="69"/>
    </location>
</feature>
<name>A0A199UTB7_ANACO</name>
<dbReference type="InterPro" id="IPR022357">
    <property type="entry name" value="MIP_CS"/>
</dbReference>
<dbReference type="GO" id="GO:0015250">
    <property type="term" value="F:water channel activity"/>
    <property type="evidence" value="ECO:0007669"/>
    <property type="project" value="TreeGrafter"/>
</dbReference>
<dbReference type="CDD" id="cd00333">
    <property type="entry name" value="MIP"/>
    <property type="match status" value="1"/>
</dbReference>
<dbReference type="PRINTS" id="PR00783">
    <property type="entry name" value="MINTRINSICP"/>
</dbReference>
<dbReference type="InterPro" id="IPR000425">
    <property type="entry name" value="MIP"/>
</dbReference>
<evidence type="ECO:0000256" key="4">
    <source>
        <dbReference type="ARBA" id="ARBA00022692"/>
    </source>
</evidence>
<keyword evidence="2 9" id="KW-0813">Transport</keyword>
<protein>
    <submittedName>
        <fullName evidence="11">Putative aquaporin TIP5-1</fullName>
    </submittedName>
</protein>
<dbReference type="PANTHER" id="PTHR45665:SF27">
    <property type="entry name" value="AQUAPORIN TIP5-1-RELATED"/>
    <property type="match status" value="1"/>
</dbReference>
<feature type="transmembrane region" description="Helical" evidence="10">
    <location>
        <begin position="204"/>
        <end position="230"/>
    </location>
</feature>
<evidence type="ECO:0000313" key="12">
    <source>
        <dbReference type="Proteomes" id="UP000092600"/>
    </source>
</evidence>
<dbReference type="FunFam" id="1.20.1080.10:FF:000017">
    <property type="entry name" value="Probable aquaporin TIP5-1"/>
    <property type="match status" value="1"/>
</dbReference>
<dbReference type="AlphaFoldDB" id="A0A199UTB7"/>
<evidence type="ECO:0000313" key="11">
    <source>
        <dbReference type="EMBL" id="OAY68004.1"/>
    </source>
</evidence>
<dbReference type="GO" id="GO:0005774">
    <property type="term" value="C:vacuolar membrane"/>
    <property type="evidence" value="ECO:0007669"/>
    <property type="project" value="UniProtKB-SubCell"/>
</dbReference>
<dbReference type="Pfam" id="PF00230">
    <property type="entry name" value="MIP"/>
    <property type="match status" value="1"/>
</dbReference>
<dbReference type="SUPFAM" id="SSF81338">
    <property type="entry name" value="Aquaporin-like"/>
    <property type="match status" value="1"/>
</dbReference>
<feature type="transmembrane region" description="Helical" evidence="10">
    <location>
        <begin position="81"/>
        <end position="100"/>
    </location>
</feature>
<evidence type="ECO:0000256" key="10">
    <source>
        <dbReference type="SAM" id="Phobius"/>
    </source>
</evidence>
<dbReference type="STRING" id="4615.A0A199UTB7"/>
<dbReference type="PANTHER" id="PTHR45665">
    <property type="entry name" value="AQUAPORIN-8"/>
    <property type="match status" value="1"/>
</dbReference>
<feature type="transmembrane region" description="Helical" evidence="10">
    <location>
        <begin position="120"/>
        <end position="144"/>
    </location>
</feature>
<organism evidence="11 12">
    <name type="scientific">Ananas comosus</name>
    <name type="common">Pineapple</name>
    <name type="synonym">Ananas ananas</name>
    <dbReference type="NCBI Taxonomy" id="4615"/>
    <lineage>
        <taxon>Eukaryota</taxon>
        <taxon>Viridiplantae</taxon>
        <taxon>Streptophyta</taxon>
        <taxon>Embryophyta</taxon>
        <taxon>Tracheophyta</taxon>
        <taxon>Spermatophyta</taxon>
        <taxon>Magnoliopsida</taxon>
        <taxon>Liliopsida</taxon>
        <taxon>Poales</taxon>
        <taxon>Bromeliaceae</taxon>
        <taxon>Bromelioideae</taxon>
        <taxon>Ananas</taxon>
    </lineage>
</organism>
<keyword evidence="7 10" id="KW-0472">Membrane</keyword>
<reference evidence="11 12" key="1">
    <citation type="journal article" date="2016" name="DNA Res.">
        <title>The draft genome of MD-2 pineapple using hybrid error correction of long reads.</title>
        <authorList>
            <person name="Redwan R.M."/>
            <person name="Saidin A."/>
            <person name="Kumar S.V."/>
        </authorList>
    </citation>
    <scope>NUCLEOTIDE SEQUENCE [LARGE SCALE GENOMIC DNA]</scope>
    <source>
        <strain evidence="12">cv. MD2</strain>
        <tissue evidence="11">Leaf</tissue>
    </source>
</reference>
<comment type="similarity">
    <text evidence="8">Belongs to the MIP/aquaporin (TC 1.A.8) family. TIP (TC 1.A.8.10) subfamily.</text>
</comment>
<accession>A0A199UTB7</accession>
<dbReference type="Proteomes" id="UP000092600">
    <property type="component" value="Unassembled WGS sequence"/>
</dbReference>
<evidence type="ECO:0000256" key="1">
    <source>
        <dbReference type="ARBA" id="ARBA00004128"/>
    </source>
</evidence>
<dbReference type="InterPro" id="IPR034294">
    <property type="entry name" value="Aquaporin_transptr"/>
</dbReference>
<evidence type="ECO:0000256" key="8">
    <source>
        <dbReference type="ARBA" id="ARBA00038477"/>
    </source>
</evidence>
<proteinExistence type="inferred from homology"/>
<comment type="subcellular location">
    <subcellularLocation>
        <location evidence="1">Vacuole membrane</location>
        <topology evidence="1">Multi-pass membrane protein</topology>
    </subcellularLocation>
</comment>
<sequence>DPFSLFLASTRPSISTSAKSASSNEMASNLRTHFQQCFSSPSLRSYLAEFISTFLFVFAAVGSAISARMLTPDVTSEASSLVATAVAQGFALFVAVYIAADVSGGHINPAVTFAFTLGGHISVPAAMLYSLSQLLGSTLACLLLRVASAGQVGKNLAIPTTRIATEMTGFGGAILESATTFVLVYTVHVACDPRGGGKRGPCTAAAMGPLAVGLVAAACVLATGSLTGGSMNPARSFGPAIISGDFKNHAVYWVGPLIGSALAALIHQNLVYPSYSTSADSRHGNVETVIV</sequence>
<evidence type="ECO:0000256" key="7">
    <source>
        <dbReference type="ARBA" id="ARBA00023136"/>
    </source>
</evidence>
<evidence type="ECO:0000256" key="2">
    <source>
        <dbReference type="ARBA" id="ARBA00022448"/>
    </source>
</evidence>
<gene>
    <name evidence="11" type="ORF">ACMD2_13483</name>
</gene>
<dbReference type="Gene3D" id="1.20.1080.10">
    <property type="entry name" value="Glycerol uptake facilitator protein"/>
    <property type="match status" value="1"/>
</dbReference>
<feature type="transmembrane region" description="Helical" evidence="10">
    <location>
        <begin position="250"/>
        <end position="272"/>
    </location>
</feature>